<proteinExistence type="predicted"/>
<evidence type="ECO:0000313" key="2">
    <source>
        <dbReference type="EMBL" id="ORY75774.1"/>
    </source>
</evidence>
<comment type="caution">
    <text evidence="2">The sequence shown here is derived from an EMBL/GenBank/DDBJ whole genome shotgun (WGS) entry which is preliminary data.</text>
</comment>
<protein>
    <submittedName>
        <fullName evidence="2">Uncharacterized protein</fullName>
    </submittedName>
</protein>
<name>A0A1Y2EWY9_PROLT</name>
<keyword evidence="1" id="KW-0472">Membrane</keyword>
<feature type="transmembrane region" description="Helical" evidence="1">
    <location>
        <begin position="20"/>
        <end position="41"/>
    </location>
</feature>
<accession>A0A1Y2EWY9</accession>
<organism evidence="2 3">
    <name type="scientific">Protomyces lactucae-debilis</name>
    <dbReference type="NCBI Taxonomy" id="2754530"/>
    <lineage>
        <taxon>Eukaryota</taxon>
        <taxon>Fungi</taxon>
        <taxon>Dikarya</taxon>
        <taxon>Ascomycota</taxon>
        <taxon>Taphrinomycotina</taxon>
        <taxon>Taphrinomycetes</taxon>
        <taxon>Taphrinales</taxon>
        <taxon>Protomycetaceae</taxon>
        <taxon>Protomyces</taxon>
    </lineage>
</organism>
<reference evidence="2 3" key="1">
    <citation type="submission" date="2016-07" db="EMBL/GenBank/DDBJ databases">
        <title>Pervasive Adenine N6-methylation of Active Genes in Fungi.</title>
        <authorList>
            <consortium name="DOE Joint Genome Institute"/>
            <person name="Mondo S.J."/>
            <person name="Dannebaum R.O."/>
            <person name="Kuo R.C."/>
            <person name="Labutti K."/>
            <person name="Haridas S."/>
            <person name="Kuo A."/>
            <person name="Salamov A."/>
            <person name="Ahrendt S.R."/>
            <person name="Lipzen A."/>
            <person name="Sullivan W."/>
            <person name="Andreopoulos W.B."/>
            <person name="Clum A."/>
            <person name="Lindquist E."/>
            <person name="Daum C."/>
            <person name="Ramamoorthy G.K."/>
            <person name="Gryganskyi A."/>
            <person name="Culley D."/>
            <person name="Magnuson J.K."/>
            <person name="James T.Y."/>
            <person name="O'Malley M.A."/>
            <person name="Stajich J.E."/>
            <person name="Spatafora J.W."/>
            <person name="Visel A."/>
            <person name="Grigoriev I.V."/>
        </authorList>
    </citation>
    <scope>NUCLEOTIDE SEQUENCE [LARGE SCALE GENOMIC DNA]</scope>
    <source>
        <strain evidence="2 3">12-1054</strain>
    </source>
</reference>
<dbReference type="RefSeq" id="XP_040722422.1">
    <property type="nucleotide sequence ID" value="XM_040870125.1"/>
</dbReference>
<evidence type="ECO:0000256" key="1">
    <source>
        <dbReference type="SAM" id="Phobius"/>
    </source>
</evidence>
<keyword evidence="1" id="KW-0812">Transmembrane</keyword>
<evidence type="ECO:0000313" key="3">
    <source>
        <dbReference type="Proteomes" id="UP000193685"/>
    </source>
</evidence>
<keyword evidence="3" id="KW-1185">Reference proteome</keyword>
<dbReference type="EMBL" id="MCFI01000025">
    <property type="protein sequence ID" value="ORY75774.1"/>
    <property type="molecule type" value="Genomic_DNA"/>
</dbReference>
<keyword evidence="1" id="KW-1133">Transmembrane helix</keyword>
<dbReference type="AlphaFoldDB" id="A0A1Y2EWY9"/>
<dbReference type="Proteomes" id="UP000193685">
    <property type="component" value="Unassembled WGS sequence"/>
</dbReference>
<sequence>MKSLASPTFVAAAAKSISTILYRLAIGQLLLTVHVGIVATLQAMLTSTGCLSRFIVCMVLQLSFLSSMYRGLFAEVDAADCEQHQVCATLEVKFQRPPPKCDPNTGVPEPEMCFDADALWSYLDDLKGKTDVEVERPDLLPECESDTGSSSPGTCSPPSRNFFEERYRAAADIAGARTQRPLVDCDQVCADRTADLIYSIARSKSDSCIHIMNTKDSSAWDVLFRHPWNPLSTADAEGHLCVCKIEMVLQRVITGHPLQSDSASTSSGTSWPSASVFDYGYCKVPRVTDRVLNPDKVLQQQSWYPQVSYTAESPDDILKGKGWIASRVLPRFIHGLDCDAEFQDIFADKKTNKQPDGLRPPHSSKCTIKYHSGGESHSSYTVLCCEGAFMAPIMKRIEVLHSNDLGGRSFSKADKQVCMEIGTSDVTGDMIMEKSDSKSQLQKLLPMGFM</sequence>
<gene>
    <name evidence="2" type="ORF">BCR37DRAFT_383906</name>
</gene>
<dbReference type="GeneID" id="63786724"/>